<dbReference type="AlphaFoldDB" id="A0A4U6VTI3"/>
<dbReference type="PROSITE" id="PS51257">
    <property type="entry name" value="PROKAR_LIPOPROTEIN"/>
    <property type="match status" value="1"/>
</dbReference>
<proteinExistence type="predicted"/>
<dbReference type="Gramene" id="TKW33211">
    <property type="protein sequence ID" value="TKW33211"/>
    <property type="gene ID" value="SEVIR_2G217950v2"/>
</dbReference>
<reference evidence="1" key="1">
    <citation type="submission" date="2019-03" db="EMBL/GenBank/DDBJ databases">
        <title>WGS assembly of Setaria viridis.</title>
        <authorList>
            <person name="Huang P."/>
            <person name="Jenkins J."/>
            <person name="Grimwood J."/>
            <person name="Barry K."/>
            <person name="Healey A."/>
            <person name="Mamidi S."/>
            <person name="Sreedasyam A."/>
            <person name="Shu S."/>
            <person name="Feldman M."/>
            <person name="Wu J."/>
            <person name="Yu Y."/>
            <person name="Chen C."/>
            <person name="Johnson J."/>
            <person name="Rokhsar D."/>
            <person name="Baxter I."/>
            <person name="Schmutz J."/>
            <person name="Brutnell T."/>
            <person name="Kellogg E."/>
        </authorList>
    </citation>
    <scope>NUCLEOTIDE SEQUENCE [LARGE SCALE GENOMIC DNA]</scope>
</reference>
<sequence length="89" mass="9003">MAGRRQLRRSMSTSCQVLHSAPVLQSFFFLSGCNGDKPATPGAVAGGNDGGGPVLDLEGGGGGVRMQSCCEINPFEAGVGCCGKKSRVA</sequence>
<evidence type="ECO:0000313" key="1">
    <source>
        <dbReference type="EMBL" id="TKW33211.1"/>
    </source>
</evidence>
<organism evidence="1 2">
    <name type="scientific">Setaria viridis</name>
    <name type="common">Green bristlegrass</name>
    <name type="synonym">Setaria italica subsp. viridis</name>
    <dbReference type="NCBI Taxonomy" id="4556"/>
    <lineage>
        <taxon>Eukaryota</taxon>
        <taxon>Viridiplantae</taxon>
        <taxon>Streptophyta</taxon>
        <taxon>Embryophyta</taxon>
        <taxon>Tracheophyta</taxon>
        <taxon>Spermatophyta</taxon>
        <taxon>Magnoliopsida</taxon>
        <taxon>Liliopsida</taxon>
        <taxon>Poales</taxon>
        <taxon>Poaceae</taxon>
        <taxon>PACMAD clade</taxon>
        <taxon>Panicoideae</taxon>
        <taxon>Panicodae</taxon>
        <taxon>Paniceae</taxon>
        <taxon>Cenchrinae</taxon>
        <taxon>Setaria</taxon>
    </lineage>
</organism>
<keyword evidence="2" id="KW-1185">Reference proteome</keyword>
<dbReference type="Proteomes" id="UP000298652">
    <property type="component" value="Chromosome 2"/>
</dbReference>
<protein>
    <submittedName>
        <fullName evidence="1">Uncharacterized protein</fullName>
    </submittedName>
</protein>
<name>A0A4U6VTI3_SETVI</name>
<gene>
    <name evidence="1" type="ORF">SEVIR_2G217950v2</name>
</gene>
<evidence type="ECO:0000313" key="2">
    <source>
        <dbReference type="Proteomes" id="UP000298652"/>
    </source>
</evidence>
<dbReference type="EMBL" id="CM016553">
    <property type="protein sequence ID" value="TKW33211.1"/>
    <property type="molecule type" value="Genomic_DNA"/>
</dbReference>
<accession>A0A4U6VTI3</accession>